<reference evidence="2" key="1">
    <citation type="submission" date="2022-03" db="EMBL/GenBank/DDBJ databases">
        <authorList>
            <person name="Lindestad O."/>
        </authorList>
    </citation>
    <scope>NUCLEOTIDE SEQUENCE</scope>
</reference>
<gene>
    <name evidence="2" type="primary">jg15143</name>
    <name evidence="2" type="ORF">PAEG_LOCUS19923</name>
</gene>
<comment type="caution">
    <text evidence="2">The sequence shown here is derived from an EMBL/GenBank/DDBJ whole genome shotgun (WGS) entry which is preliminary data.</text>
</comment>
<organism evidence="2 3">
    <name type="scientific">Pararge aegeria aegeria</name>
    <dbReference type="NCBI Taxonomy" id="348720"/>
    <lineage>
        <taxon>Eukaryota</taxon>
        <taxon>Metazoa</taxon>
        <taxon>Ecdysozoa</taxon>
        <taxon>Arthropoda</taxon>
        <taxon>Hexapoda</taxon>
        <taxon>Insecta</taxon>
        <taxon>Pterygota</taxon>
        <taxon>Neoptera</taxon>
        <taxon>Endopterygota</taxon>
        <taxon>Lepidoptera</taxon>
        <taxon>Glossata</taxon>
        <taxon>Ditrysia</taxon>
        <taxon>Papilionoidea</taxon>
        <taxon>Nymphalidae</taxon>
        <taxon>Satyrinae</taxon>
        <taxon>Satyrini</taxon>
        <taxon>Parargina</taxon>
        <taxon>Pararge</taxon>
    </lineage>
</organism>
<dbReference type="Proteomes" id="UP000838756">
    <property type="component" value="Unassembled WGS sequence"/>
</dbReference>
<accession>A0A8S4S3H5</accession>
<name>A0A8S4S3H5_9NEOP</name>
<evidence type="ECO:0000313" key="2">
    <source>
        <dbReference type="EMBL" id="CAH2243841.1"/>
    </source>
</evidence>
<keyword evidence="3" id="KW-1185">Reference proteome</keyword>
<dbReference type="AlphaFoldDB" id="A0A8S4S3H5"/>
<evidence type="ECO:0000256" key="1">
    <source>
        <dbReference type="SAM" id="MobiDB-lite"/>
    </source>
</evidence>
<proteinExistence type="predicted"/>
<evidence type="ECO:0000313" key="3">
    <source>
        <dbReference type="Proteomes" id="UP000838756"/>
    </source>
</evidence>
<dbReference type="EMBL" id="CAKXAJ010025777">
    <property type="protein sequence ID" value="CAH2243841.1"/>
    <property type="molecule type" value="Genomic_DNA"/>
</dbReference>
<feature type="region of interest" description="Disordered" evidence="1">
    <location>
        <begin position="1"/>
        <end position="33"/>
    </location>
</feature>
<protein>
    <submittedName>
        <fullName evidence="2">Jg15143 protein</fullName>
    </submittedName>
</protein>
<sequence length="69" mass="7603">MNDTERGPPPHRAYLAGSRAWRTGPPARPPAPPRLRERATLAMHALTSLPRTEREAELCCRATTNNGSL</sequence>